<comment type="caution">
    <text evidence="1">The sequence shown here is derived from an EMBL/GenBank/DDBJ whole genome shotgun (WGS) entry which is preliminary data.</text>
</comment>
<protein>
    <submittedName>
        <fullName evidence="1">Uncharacterized protein</fullName>
    </submittedName>
</protein>
<organism evidence="1">
    <name type="scientific">viral metagenome</name>
    <dbReference type="NCBI Taxonomy" id="1070528"/>
    <lineage>
        <taxon>unclassified sequences</taxon>
        <taxon>metagenomes</taxon>
        <taxon>organismal metagenomes</taxon>
    </lineage>
</organism>
<dbReference type="EMBL" id="BDQA01000270">
    <property type="protein sequence ID" value="GBH21711.1"/>
    <property type="molecule type" value="Genomic_RNA"/>
</dbReference>
<proteinExistence type="predicted"/>
<dbReference type="AlphaFoldDB" id="A0A2V0R958"/>
<accession>A0A2V0R958</accession>
<reference evidence="1" key="1">
    <citation type="submission" date="2017-04" db="EMBL/GenBank/DDBJ databases">
        <title>Unveiling RNA virosphere associated with marine microorganisms.</title>
        <authorList>
            <person name="Urayama S."/>
            <person name="Takaki Y."/>
            <person name="Nishi S."/>
            <person name="Yoshida Y."/>
            <person name="Deguchi S."/>
            <person name="Takai K."/>
            <person name="Nunoura T."/>
        </authorList>
    </citation>
    <scope>NUCLEOTIDE SEQUENCE</scope>
</reference>
<sequence length="717" mass="79132">MGMNMGSHVIEVRQGLYQDRQQKDATRVFPFSDINYAGAEVSASNSVIAECMVPVVAGLGLKNNTGGLAKPEIMSLKQLKTWSTDNKDSELDEVKWIQSGFGMSDFLFGVQQNASFNSVKSQSGDAFNSARLALYKRPRGRATIEGTAPLEIHQYMSEDEALDEITANPARMIIGFIMGPRDVKLYYTETAIAMMTRRMRRVVEAMGPLRPTYFPIGLGHLQKNGKPWTPKGVGDDGGGTPSIQAPSGIWNAGAVQYKSNAIKATGSLYIPWDQTPYSVMRRNFKYNHIMTQLGMELLETLTAIGIDLNADLKGDGIKAFTENGQGAQVSGLQMLFASMFGVTATHSPSSDFVVDETSVAAAMKDRLGMLFNSGHIHIDPGVFSFNRRGGNGFLNTEGANIGKLTSATDSDLSYKGIKGVSAELLMKEFIAKYVTFSLAAQCLENYFAVPLYRCQWLYVGSPKPEYVIEQLQMNYRSDVYFDGDNTMPFTLIPSLLNPGQVLSRVPCYLDIETSALTSSGRPSKGAWINTYLGIRDPLPFGSVTDIRYAGDRPLTTVEEREYTFTPIIEADASVQTQYRNSRTVNCAIWPRPSVYSPGATRLGAIYGLLSDNSSVGGHYYYQPLTGTMLNDSVKNTIYRTMTNDTRESKKLAEQLFKGQGREEIETQGKYWDKHSIEEKKNPQNTDAYTEAKLKAMAEANPVEPAVFPTTTSGRRED</sequence>
<name>A0A2V0R958_9ZZZZ</name>
<evidence type="ECO:0000313" key="1">
    <source>
        <dbReference type="EMBL" id="GBH21711.1"/>
    </source>
</evidence>